<reference evidence="2" key="1">
    <citation type="submission" date="2023-03" db="EMBL/GenBank/DDBJ databases">
        <title>Andean soil-derived lignocellulolytic bacterial consortium as a source of novel taxa and putative plastic-active enzymes.</title>
        <authorList>
            <person name="Diaz-Garcia L."/>
            <person name="Chuvochina M."/>
            <person name="Feuerriegel G."/>
            <person name="Bunk B."/>
            <person name="Sproer C."/>
            <person name="Streit W.R."/>
            <person name="Rodriguez L.M."/>
            <person name="Overmann J."/>
            <person name="Jimenez D.J."/>
        </authorList>
    </citation>
    <scope>NUCLEOTIDE SEQUENCE</scope>
    <source>
        <strain evidence="2">MAG 7</strain>
    </source>
</reference>
<dbReference type="Proteomes" id="UP001220610">
    <property type="component" value="Chromosome"/>
</dbReference>
<organism evidence="2 3">
    <name type="scientific">Candidatus Pseudobacter hemicellulosilyticus</name>
    <dbReference type="NCBI Taxonomy" id="3121375"/>
    <lineage>
        <taxon>Bacteria</taxon>
        <taxon>Pseudomonadati</taxon>
        <taxon>Bacteroidota</taxon>
        <taxon>Chitinophagia</taxon>
        <taxon>Chitinophagales</taxon>
        <taxon>Chitinophagaceae</taxon>
        <taxon>Pseudobacter</taxon>
    </lineage>
</organism>
<evidence type="ECO:0000313" key="2">
    <source>
        <dbReference type="EMBL" id="WEK33862.1"/>
    </source>
</evidence>
<sequence length="92" mass="10101">MLRKPVFVVVAVTCYLALYYGLFLGGAPASVIGGLYAGAPFLVTWMVIVILKYGAYKGKELKADEEWGYEDQPKESLGVLFPKTSYKDAADQ</sequence>
<keyword evidence="1" id="KW-0812">Transmembrane</keyword>
<keyword evidence="1" id="KW-1133">Transmembrane helix</keyword>
<proteinExistence type="predicted"/>
<gene>
    <name evidence="2" type="ORF">P0Y53_15340</name>
</gene>
<protein>
    <submittedName>
        <fullName evidence="2">Uncharacterized protein</fullName>
    </submittedName>
</protein>
<accession>A0AAJ6BF40</accession>
<keyword evidence="1" id="KW-0472">Membrane</keyword>
<feature type="transmembrane region" description="Helical" evidence="1">
    <location>
        <begin position="7"/>
        <end position="25"/>
    </location>
</feature>
<dbReference type="AlphaFoldDB" id="A0AAJ6BF40"/>
<evidence type="ECO:0000256" key="1">
    <source>
        <dbReference type="SAM" id="Phobius"/>
    </source>
</evidence>
<name>A0AAJ6BF40_9BACT</name>
<feature type="transmembrane region" description="Helical" evidence="1">
    <location>
        <begin position="31"/>
        <end position="51"/>
    </location>
</feature>
<dbReference type="EMBL" id="CP119311">
    <property type="protein sequence ID" value="WEK33862.1"/>
    <property type="molecule type" value="Genomic_DNA"/>
</dbReference>
<evidence type="ECO:0000313" key="3">
    <source>
        <dbReference type="Proteomes" id="UP001220610"/>
    </source>
</evidence>